<feature type="transmembrane region" description="Helical" evidence="1">
    <location>
        <begin position="382"/>
        <end position="414"/>
    </location>
</feature>
<feature type="transmembrane region" description="Helical" evidence="1">
    <location>
        <begin position="511"/>
        <end position="533"/>
    </location>
</feature>
<dbReference type="SUPFAM" id="SSF82714">
    <property type="entry name" value="Multidrug efflux transporter AcrB TolC docking domain, DN and DC subdomains"/>
    <property type="match status" value="2"/>
</dbReference>
<dbReference type="PANTHER" id="PTHR32063">
    <property type="match status" value="1"/>
</dbReference>
<feature type="transmembrane region" description="Helical" evidence="1">
    <location>
        <begin position="1262"/>
        <end position="1287"/>
    </location>
</feature>
<proteinExistence type="predicted"/>
<feature type="transmembrane region" description="Helical" evidence="1">
    <location>
        <begin position="1106"/>
        <end position="1125"/>
    </location>
</feature>
<feature type="transmembrane region" description="Helical" evidence="1">
    <location>
        <begin position="25"/>
        <end position="44"/>
    </location>
</feature>
<dbReference type="PRINTS" id="PR00702">
    <property type="entry name" value="ACRIFLAVINRP"/>
</dbReference>
<dbReference type="InterPro" id="IPR027463">
    <property type="entry name" value="AcrB_DN_DC_subdom"/>
</dbReference>
<dbReference type="Gene3D" id="1.20.1640.10">
    <property type="entry name" value="Multidrug efflux transporter AcrB transmembrane domain"/>
    <property type="match status" value="4"/>
</dbReference>
<dbReference type="InterPro" id="IPR001036">
    <property type="entry name" value="Acrflvin-R"/>
</dbReference>
<feature type="transmembrane region" description="Helical" evidence="1">
    <location>
        <begin position="466"/>
        <end position="490"/>
    </location>
</feature>
<dbReference type="RefSeq" id="WP_071547168.1">
    <property type="nucleotide sequence ID" value="NZ_LKAQ01000004.1"/>
</dbReference>
<feature type="transmembrane region" description="Helical" evidence="1">
    <location>
        <begin position="426"/>
        <end position="446"/>
    </location>
</feature>
<gene>
    <name evidence="2" type="primary">cusA</name>
    <name evidence="2" type="ORF">BerOc1_03354</name>
</gene>
<feature type="transmembrane region" description="Helical" evidence="1">
    <location>
        <begin position="553"/>
        <end position="575"/>
    </location>
</feature>
<dbReference type="SUPFAM" id="SSF82866">
    <property type="entry name" value="Multidrug efflux transporter AcrB transmembrane domain"/>
    <property type="match status" value="2"/>
</dbReference>
<evidence type="ECO:0000313" key="3">
    <source>
        <dbReference type="Proteomes" id="UP000181901"/>
    </source>
</evidence>
<feature type="transmembrane region" description="Helical" evidence="1">
    <location>
        <begin position="596"/>
        <end position="614"/>
    </location>
</feature>
<feature type="transmembrane region" description="Helical" evidence="1">
    <location>
        <begin position="626"/>
        <end position="647"/>
    </location>
</feature>
<dbReference type="Gene3D" id="3.30.70.1440">
    <property type="entry name" value="Multidrug efflux transporter AcrB pore domain"/>
    <property type="match status" value="1"/>
</dbReference>
<dbReference type="OrthoDB" id="9798415at2"/>
<dbReference type="Pfam" id="PF00873">
    <property type="entry name" value="ACR_tran"/>
    <property type="match status" value="2"/>
</dbReference>
<evidence type="ECO:0000313" key="2">
    <source>
        <dbReference type="EMBL" id="OIQ51401.1"/>
    </source>
</evidence>
<keyword evidence="1" id="KW-1133">Transmembrane helix</keyword>
<dbReference type="EMBL" id="LKAQ01000004">
    <property type="protein sequence ID" value="OIQ51401.1"/>
    <property type="molecule type" value="Genomic_DNA"/>
</dbReference>
<name>A0A1J5NI94_9BACT</name>
<evidence type="ECO:0000256" key="1">
    <source>
        <dbReference type="SAM" id="Phobius"/>
    </source>
</evidence>
<keyword evidence="3" id="KW-1185">Reference proteome</keyword>
<dbReference type="GO" id="GO:0042910">
    <property type="term" value="F:xenobiotic transmembrane transporter activity"/>
    <property type="evidence" value="ECO:0007669"/>
    <property type="project" value="TreeGrafter"/>
</dbReference>
<keyword evidence="1" id="KW-0472">Membrane</keyword>
<sequence>MEQHPRIEAKTLTDKVIRFCLEQKLIVFLLVACVMGWGLVVAPFDWNIPDLPRDPVPVDAIPDIGENQQIVFTQWMGRSPQDMEDQVTYPLTVSLLGIPGVKTVRSYSMFGFSTIYVIFNEDVDFYWSRSRLLEKLNSLPPGTLPQGVQPTLGPDATALGQVFWYTLEGRDPDGNPTGGWDPDELRSIQDWYVRYALLGADGVSETASVGGFVKEYQIDVDPDAMRAAGVTLEDVFSAVKQSNLDVGARTIEINRVEYLIRGIGFVKNLGDVEEAVVKVTNNVPIRVKDVARVSLGPALRRGILDKGGAEAVGGVVVVRYGENPLQVIKNVKARIEAISPGLPSKVLADGTVSKVTIVPFYDRSGLINETLGTLDTALTEEILITIIVVLIAVMHLRSSLLISSLLPMAVMMCFIGMKMFKVDANIVALSGIAIAIGTMVDMGIIICENILKKFEHASLDESRMKVIFKGASEVGSAIMTAVATTIVSFLPVFAMDGPEGKLFKPLAYTKSFALIASIIVALTVLPAIAHLIYRRKAEGARKRLPNHLVDVLYIVAGLAVAVFVKWWIGLFLIALGLHRVFGHFLPPRVEALWGKVENWGVITLVVILLSTHWLPLGPEKGNLRNFLFVAVLIGGLMLFFQIFQKGYASMLRWVLDHKAAFLALPLAIILLGGFAWFGAGAMTSWLPDSVRASAPVGALMHVFPGLGKEFMPPLDEGSFLYMPTTMPHASIGEVQDVLSKQDMAILDIPEVDTAVGKLGRAETPLDPAPLSMIETVINYRPEYLLAENGKRLRYRFDGTQKDYFRSADGKPLPAGDGLPYLVRGLYPRDGQGRLIPDPDGKPFRQWRAPLDPDLNPGREAWAGVRTPDDIWDAIARAAEMPGTTSAPKLQPIAARIVMLQSGMRAPMGIKVKGPDLETIERFGLNLERLLKEVPSIQPAAVVADRIVGKPYIEIVINREAIARYGIKLKRVQDVIEVAVGGKMISTTVEGRERYSMRVRYMRELRDNLEGLENILVASPSGEQIPLKQLAELRYVRGPQMIKSEDTFLVGYVLFDKKPGFAEVDVVDHAKTYIDSKIASGELTVPHGVSYEFAGNYENQIRAQKKLAIILPLALMVIVVILYLQFKSMATTLMVFSGIIVAWSGGFLMIWLYGQDWFLNFSVFGTYMRDLFQVHPINLSVAIWVGFLALFGIASDDGVIMATYLDESRESRDTGSIQAIRKAILEGAQRRIRPALMTSATTILALIPVLTSTGRGADIMVPMAIPSFGGMTIAILTVFVVPTLYCLVEELRFKRDNKSQLPETVQD</sequence>
<dbReference type="SUPFAM" id="SSF82693">
    <property type="entry name" value="Multidrug efflux transporter AcrB pore domain, PN1, PN2, PC1 and PC2 subdomains"/>
    <property type="match status" value="2"/>
</dbReference>
<dbReference type="Gene3D" id="3.30.2090.10">
    <property type="entry name" value="Multidrug efflux transporter AcrB TolC docking domain, DN and DC subdomains"/>
    <property type="match status" value="2"/>
</dbReference>
<comment type="caution">
    <text evidence="2">The sequence shown here is derived from an EMBL/GenBank/DDBJ whole genome shotgun (WGS) entry which is preliminary data.</text>
</comment>
<dbReference type="GO" id="GO:0005886">
    <property type="term" value="C:plasma membrane"/>
    <property type="evidence" value="ECO:0007669"/>
    <property type="project" value="TreeGrafter"/>
</dbReference>
<keyword evidence="1" id="KW-0812">Transmembrane</keyword>
<feature type="transmembrane region" description="Helical" evidence="1">
    <location>
        <begin position="659"/>
        <end position="679"/>
    </location>
</feature>
<reference evidence="2 3" key="1">
    <citation type="submission" date="2015-09" db="EMBL/GenBank/DDBJ databases">
        <title>Genome of Desulfovibrio dechloracetivorans BerOc1, a mercury methylating strain isolated from highly hydrocarbons and metals contaminated coastal sediments.</title>
        <authorList>
            <person name="Goni Urriza M."/>
            <person name="Gassie C."/>
            <person name="Bouchez O."/>
            <person name="Klopp C."/>
            <person name="Ranchou-Peyruse A."/>
            <person name="Remy G."/>
        </authorList>
    </citation>
    <scope>NUCLEOTIDE SEQUENCE [LARGE SCALE GENOMIC DNA]</scope>
    <source>
        <strain evidence="2 3">BerOc1</strain>
    </source>
</reference>
<dbReference type="Gene3D" id="3.30.70.1430">
    <property type="entry name" value="Multidrug efflux transporter AcrB pore domain"/>
    <property type="match status" value="3"/>
</dbReference>
<dbReference type="PANTHER" id="PTHR32063:SF19">
    <property type="entry name" value="CATION EFFLUX SYSTEM PROTEIN CUSA"/>
    <property type="match status" value="1"/>
</dbReference>
<accession>A0A1J5NI94</accession>
<feature type="transmembrane region" description="Helical" evidence="1">
    <location>
        <begin position="1132"/>
        <end position="1153"/>
    </location>
</feature>
<organism evidence="2 3">
    <name type="scientific">Pseudodesulfovibrio hydrargyri</name>
    <dbReference type="NCBI Taxonomy" id="2125990"/>
    <lineage>
        <taxon>Bacteria</taxon>
        <taxon>Pseudomonadati</taxon>
        <taxon>Thermodesulfobacteriota</taxon>
        <taxon>Desulfovibrionia</taxon>
        <taxon>Desulfovibrionales</taxon>
        <taxon>Desulfovibrionaceae</taxon>
    </lineage>
</organism>
<dbReference type="Proteomes" id="UP000181901">
    <property type="component" value="Unassembled WGS sequence"/>
</dbReference>
<dbReference type="Gene3D" id="3.30.70.1320">
    <property type="entry name" value="Multidrug efflux transporter AcrB pore domain like"/>
    <property type="match status" value="1"/>
</dbReference>
<feature type="transmembrane region" description="Helical" evidence="1">
    <location>
        <begin position="1173"/>
        <end position="1193"/>
    </location>
</feature>
<protein>
    <submittedName>
        <fullName evidence="2">Cation efflux system protein CusA</fullName>
    </submittedName>
</protein>